<reference evidence="2 3" key="1">
    <citation type="submission" date="2015-11" db="EMBL/GenBank/DDBJ databases">
        <title>Genomic analysis of 38 Legionella species identifies large and diverse effector repertoires.</title>
        <authorList>
            <person name="Burstein D."/>
            <person name="Amaro F."/>
            <person name="Zusman T."/>
            <person name="Lifshitz Z."/>
            <person name="Cohen O."/>
            <person name="Gilbert J.A."/>
            <person name="Pupko T."/>
            <person name="Shuman H.A."/>
            <person name="Segal G."/>
        </authorList>
    </citation>
    <scope>NUCLEOTIDE SEQUENCE [LARGE SCALE GENOMIC DNA]</scope>
    <source>
        <strain evidence="2 3">ORW</strain>
    </source>
</reference>
<evidence type="ECO:0000313" key="3">
    <source>
        <dbReference type="Proteomes" id="UP000054921"/>
    </source>
</evidence>
<dbReference type="EMBL" id="LNXW01000005">
    <property type="protein sequence ID" value="KTC83377.1"/>
    <property type="molecule type" value="Genomic_DNA"/>
</dbReference>
<dbReference type="PATRIC" id="fig|28084.5.peg.39"/>
<comment type="caution">
    <text evidence="2">The sequence shown here is derived from an EMBL/GenBank/DDBJ whole genome shotgun (WGS) entry which is preliminary data.</text>
</comment>
<dbReference type="PANTHER" id="PTHR13696:SF99">
    <property type="entry name" value="COBYRINIC ACID AC-DIAMIDE SYNTHASE"/>
    <property type="match status" value="1"/>
</dbReference>
<dbReference type="STRING" id="28084.Lche_0036"/>
<protein>
    <submittedName>
        <fullName evidence="2">Putative chromosome partitioning protein ParA</fullName>
    </submittedName>
</protein>
<evidence type="ECO:0000313" key="2">
    <source>
        <dbReference type="EMBL" id="KTC83377.1"/>
    </source>
</evidence>
<dbReference type="InterPro" id="IPR025669">
    <property type="entry name" value="AAA_dom"/>
</dbReference>
<dbReference type="OrthoDB" id="9815116at2"/>
<dbReference type="InterPro" id="IPR027417">
    <property type="entry name" value="P-loop_NTPase"/>
</dbReference>
<feature type="domain" description="AAA" evidence="1">
    <location>
        <begin position="14"/>
        <end position="204"/>
    </location>
</feature>
<dbReference type="InterPro" id="IPR050678">
    <property type="entry name" value="DNA_Partitioning_ATPase"/>
</dbReference>
<dbReference type="SUPFAM" id="SSF52540">
    <property type="entry name" value="P-loop containing nucleoside triphosphate hydrolases"/>
    <property type="match status" value="1"/>
</dbReference>
<proteinExistence type="predicted"/>
<organism evidence="2 3">
    <name type="scientific">Legionella cherrii</name>
    <dbReference type="NCBI Taxonomy" id="28084"/>
    <lineage>
        <taxon>Bacteria</taxon>
        <taxon>Pseudomonadati</taxon>
        <taxon>Pseudomonadota</taxon>
        <taxon>Gammaproteobacteria</taxon>
        <taxon>Legionellales</taxon>
        <taxon>Legionellaceae</taxon>
        <taxon>Legionella</taxon>
    </lineage>
</organism>
<accession>A0A0W0SJD6</accession>
<name>A0A0W0SJD6_9GAMM</name>
<dbReference type="CDD" id="cd02042">
    <property type="entry name" value="ParAB_family"/>
    <property type="match status" value="1"/>
</dbReference>
<dbReference type="AlphaFoldDB" id="A0A0W0SJD6"/>
<sequence>MFLHNLLNNNNMAKVIVNATHKGGEGKTTNSIVLAEYLALIKNKKVLSMDLDPQANFSGRYLQMTYDPAYQGGKIPPLHPDYEPDIDTDWDGRSGIANIFYGEGVIPYPTQINNLEIAPAHSIKLQEAEAVTKNEVKEKVHLQIKKFVEDPEVQKAYEVIIIDTPPSKGPLTISAIKAATHLVIPAQMEQFSIEGIYGMLQLWKQETYARSKDNPIELIGILPNQVRNINIHKHFLNDLRNKEFTSKYVIPHEIKKRSVYTEILAENANPKSIFELSENSIERIEYENVCQYITNKVFNNG</sequence>
<dbReference type="Gene3D" id="3.40.50.300">
    <property type="entry name" value="P-loop containing nucleotide triphosphate hydrolases"/>
    <property type="match status" value="1"/>
</dbReference>
<dbReference type="Proteomes" id="UP000054921">
    <property type="component" value="Unassembled WGS sequence"/>
</dbReference>
<dbReference type="PANTHER" id="PTHR13696">
    <property type="entry name" value="P-LOOP CONTAINING NUCLEOSIDE TRIPHOSPHATE HYDROLASE"/>
    <property type="match status" value="1"/>
</dbReference>
<gene>
    <name evidence="2" type="ORF">Lche_0036</name>
</gene>
<evidence type="ECO:0000259" key="1">
    <source>
        <dbReference type="Pfam" id="PF13614"/>
    </source>
</evidence>
<dbReference type="Pfam" id="PF13614">
    <property type="entry name" value="AAA_31"/>
    <property type="match status" value="1"/>
</dbReference>